<keyword evidence="1" id="KW-0378">Hydrolase</keyword>
<dbReference type="AlphaFoldDB" id="A0A014QEM9"/>
<evidence type="ECO:0000313" key="2">
    <source>
        <dbReference type="Proteomes" id="UP000020766"/>
    </source>
</evidence>
<dbReference type="RefSeq" id="WP_051519264.1">
    <property type="nucleotide sequence ID" value="NZ_JBOK01000001.1"/>
</dbReference>
<dbReference type="GO" id="GO:0005524">
    <property type="term" value="F:ATP binding"/>
    <property type="evidence" value="ECO:0007669"/>
    <property type="project" value="InterPro"/>
</dbReference>
<keyword evidence="1" id="KW-0067">ATP-binding</keyword>
<dbReference type="GO" id="GO:0000725">
    <property type="term" value="P:recombinational repair"/>
    <property type="evidence" value="ECO:0007669"/>
    <property type="project" value="TreeGrafter"/>
</dbReference>
<organism evidence="1 2">
    <name type="scientific">Comamonas aquatica DA1877</name>
    <dbReference type="NCBI Taxonomy" id="1457173"/>
    <lineage>
        <taxon>Bacteria</taxon>
        <taxon>Pseudomonadati</taxon>
        <taxon>Pseudomonadota</taxon>
        <taxon>Betaproteobacteria</taxon>
        <taxon>Burkholderiales</taxon>
        <taxon>Comamonadaceae</taxon>
        <taxon>Comamonas</taxon>
    </lineage>
</organism>
<dbReference type="Proteomes" id="UP000020766">
    <property type="component" value="Unassembled WGS sequence"/>
</dbReference>
<dbReference type="EMBL" id="JBOK01000001">
    <property type="protein sequence ID" value="EXU81687.1"/>
    <property type="molecule type" value="Genomic_DNA"/>
</dbReference>
<dbReference type="SUPFAM" id="SSF52540">
    <property type="entry name" value="P-loop containing nucleoside triphosphate hydrolases"/>
    <property type="match status" value="1"/>
</dbReference>
<dbReference type="PATRIC" id="fig|1457173.3.peg.7"/>
<reference evidence="1 2" key="1">
    <citation type="submission" date="2014-01" db="EMBL/GenBank/DDBJ databases">
        <title>Interspecies Systems Biology Uncovers Metabolites Affecting C. elegans Gene Expression and Life History Traits.</title>
        <authorList>
            <person name="Watson E."/>
            <person name="Macneil L.T."/>
            <person name="Ritter A.D."/>
            <person name="Yilmaz L.S."/>
            <person name="Rosebrock A.P."/>
            <person name="Caudy A.A."/>
            <person name="Walhout A.J."/>
        </authorList>
    </citation>
    <scope>NUCLEOTIDE SEQUENCE [LARGE SCALE GENOMIC DNA]</scope>
    <source>
        <strain evidence="1 2">DA1877</strain>
    </source>
</reference>
<proteinExistence type="predicted"/>
<evidence type="ECO:0000313" key="1">
    <source>
        <dbReference type="EMBL" id="EXU81687.1"/>
    </source>
</evidence>
<name>A0A014QEM9_9BURK</name>
<dbReference type="PANTHER" id="PTHR11070:SF63">
    <property type="entry name" value="DNA HELICASE IV"/>
    <property type="match status" value="1"/>
</dbReference>
<dbReference type="PANTHER" id="PTHR11070">
    <property type="entry name" value="UVRD / RECB / PCRA DNA HELICASE FAMILY MEMBER"/>
    <property type="match status" value="1"/>
</dbReference>
<keyword evidence="2" id="KW-1185">Reference proteome</keyword>
<accession>A0A014QEM9</accession>
<gene>
    <name evidence="1" type="ORF">AX13_00045</name>
</gene>
<keyword evidence="1" id="KW-0547">Nucleotide-binding</keyword>
<dbReference type="GO" id="GO:0003677">
    <property type="term" value="F:DNA binding"/>
    <property type="evidence" value="ECO:0007669"/>
    <property type="project" value="InterPro"/>
</dbReference>
<dbReference type="InterPro" id="IPR000212">
    <property type="entry name" value="DNA_helicase_UvrD/REP"/>
</dbReference>
<dbReference type="Gene3D" id="3.40.50.300">
    <property type="entry name" value="P-loop containing nucleotide triphosphate hydrolases"/>
    <property type="match status" value="1"/>
</dbReference>
<dbReference type="GO" id="GO:0005829">
    <property type="term" value="C:cytosol"/>
    <property type="evidence" value="ECO:0007669"/>
    <property type="project" value="TreeGrafter"/>
</dbReference>
<protein>
    <submittedName>
        <fullName evidence="1">Helicase UvrD</fullName>
    </submittedName>
</protein>
<keyword evidence="1" id="KW-0347">Helicase</keyword>
<sequence length="364" mass="41609">MDKRVVFAVAGSGKTTLLINELDLHKRVLLLTYTENNCAEIRRRVLRRFGHVPDNVTVSTYFTFLNSFCYRPLLLVDFKTKGISFERPDPYSSRQKITARGRYVTAGGRIYHSRIARALDAMGCMPAVLRRLERYYDMVCVDEVQDFGGHDFTLLLQIARANVQTLFVGDFFQHTYSTSTDGNANQGLHDSYERFQRELRSVGLTIDTQALQRSHRCSATVCEFIRDHIGVEIHPAQDRQSRVQVVEDAQQAAQIFCQEAMVKLFYQEHYAYPCYGQTWGSSKGQDHYQDVCVVLNPTTWKNFQDRTLGTKLAAISRNKLYVACSRARGDLYLMPETLLKDYKAKAPRARTTPKTVKTPKAKAA</sequence>
<comment type="caution">
    <text evidence="1">The sequence shown here is derived from an EMBL/GenBank/DDBJ whole genome shotgun (WGS) entry which is preliminary data.</text>
</comment>
<dbReference type="InterPro" id="IPR027417">
    <property type="entry name" value="P-loop_NTPase"/>
</dbReference>
<dbReference type="GO" id="GO:0043138">
    <property type="term" value="F:3'-5' DNA helicase activity"/>
    <property type="evidence" value="ECO:0007669"/>
    <property type="project" value="TreeGrafter"/>
</dbReference>